<organism evidence="1">
    <name type="scientific">marine sediment metagenome</name>
    <dbReference type="NCBI Taxonomy" id="412755"/>
    <lineage>
        <taxon>unclassified sequences</taxon>
        <taxon>metagenomes</taxon>
        <taxon>ecological metagenomes</taxon>
    </lineage>
</organism>
<dbReference type="AlphaFoldDB" id="A0A0F9TB41"/>
<evidence type="ECO:0000313" key="1">
    <source>
        <dbReference type="EMBL" id="KKN78445.1"/>
    </source>
</evidence>
<gene>
    <name evidence="1" type="ORF">LCGC14_0349770</name>
</gene>
<reference evidence="1" key="1">
    <citation type="journal article" date="2015" name="Nature">
        <title>Complex archaea that bridge the gap between prokaryotes and eukaryotes.</title>
        <authorList>
            <person name="Spang A."/>
            <person name="Saw J.H."/>
            <person name="Jorgensen S.L."/>
            <person name="Zaremba-Niedzwiedzka K."/>
            <person name="Martijn J."/>
            <person name="Lind A.E."/>
            <person name="van Eijk R."/>
            <person name="Schleper C."/>
            <person name="Guy L."/>
            <person name="Ettema T.J."/>
        </authorList>
    </citation>
    <scope>NUCLEOTIDE SEQUENCE</scope>
</reference>
<sequence>MANVGRKGIVIYEETFAVDNLGTGLPTYLGGTSQATGIAWIQNMDSGNTSFTRSVSASKGLHWAGSLDSTNDDVMEICGDQLMFYGSVGHQAIEVMLMVDQASSMAFNFGFNDEVGESSNDLPVSLQTATWQSSASTFIGIVKDFDATNDELHAFWVDDDVDTQEKLTNLRMRGMNMVADKWLWMRIETQSLGSGQPIRATFHAVHNGKHWTSEFDTTVDGDQALCWSLNVMNKAGIARGVFVKLPYWEQSIAD</sequence>
<dbReference type="EMBL" id="LAZR01000262">
    <property type="protein sequence ID" value="KKN78445.1"/>
    <property type="molecule type" value="Genomic_DNA"/>
</dbReference>
<proteinExistence type="predicted"/>
<comment type="caution">
    <text evidence="1">The sequence shown here is derived from an EMBL/GenBank/DDBJ whole genome shotgun (WGS) entry which is preliminary data.</text>
</comment>
<protein>
    <submittedName>
        <fullName evidence="1">Uncharacterized protein</fullName>
    </submittedName>
</protein>
<name>A0A0F9TB41_9ZZZZ</name>
<accession>A0A0F9TB41</accession>